<gene>
    <name evidence="3" type="ORF">PQU98_15580</name>
</gene>
<dbReference type="RefSeq" id="WP_272745887.1">
    <property type="nucleotide sequence ID" value="NZ_JAQQKV010000004.1"/>
</dbReference>
<evidence type="ECO:0000313" key="3">
    <source>
        <dbReference type="EMBL" id="MDC7677563.1"/>
    </source>
</evidence>
<sequence>MSFSLSNKPLRAALYLSSIYAFMPAGAQAADGLSLSGSVRVRYEDLSGQSRAGFGENDQLYSLRTILTGEYRSGPWRTGIELHDSRAYGSRPYSAIGTSEVNVLEPVQAYIARDFNDAFGPGYDVSAQAGRFTLNLGSGRLVASDDYSNATNGYTGVKLDLTTPSHTKATFIYTLPQVRLPNYEAYILDNEQQFDREMGNLFLVGGIVTKPELFGTTRGEISYFRLSEDDAPGMPTRNRELDTLSLRLIRSPEVGHVDYELETIYQSGTTYVEPYPHYDDAYDVSAGFVHADIGYSFSEGFWGSIKTRLSVEYDYASGDKLGGKYGRFDTLFGMRRADFAPDGIYSQIGRANISTPGIRLEVAPTPRFDAFVVYRGLWLAEPTDSFSTTGVRDFSGQSGSFAGTQLEGRARFWLVPNRLRAEVSGAIIDKGYFLKTALYPYNSPDTHYISVALTSPF</sequence>
<proteinExistence type="predicted"/>
<dbReference type="InterPro" id="IPR053728">
    <property type="entry name" value="Alginate_Permeability_Chnl"/>
</dbReference>
<feature type="chain" id="PRO_5046626191" evidence="1">
    <location>
        <begin position="30"/>
        <end position="457"/>
    </location>
</feature>
<dbReference type="InterPro" id="IPR025388">
    <property type="entry name" value="Alginate_export_dom"/>
</dbReference>
<reference evidence="3 4" key="1">
    <citation type="submission" date="2023-01" db="EMBL/GenBank/DDBJ databases">
        <title>Novel species of the genus Asticcacaulis isolated from rivers.</title>
        <authorList>
            <person name="Lu H."/>
        </authorList>
    </citation>
    <scope>NUCLEOTIDE SEQUENCE [LARGE SCALE GENOMIC DNA]</scope>
    <source>
        <strain evidence="3 4">LKC15W</strain>
    </source>
</reference>
<dbReference type="Proteomes" id="UP001218579">
    <property type="component" value="Unassembled WGS sequence"/>
</dbReference>
<evidence type="ECO:0000256" key="1">
    <source>
        <dbReference type="SAM" id="SignalP"/>
    </source>
</evidence>
<dbReference type="EMBL" id="JAQQKV010000004">
    <property type="protein sequence ID" value="MDC7677563.1"/>
    <property type="molecule type" value="Genomic_DNA"/>
</dbReference>
<comment type="caution">
    <text evidence="3">The sequence shown here is derived from an EMBL/GenBank/DDBJ whole genome shotgun (WGS) entry which is preliminary data.</text>
</comment>
<accession>A0ABT5HMW0</accession>
<feature type="domain" description="Alginate export" evidence="2">
    <location>
        <begin position="33"/>
        <end position="437"/>
    </location>
</feature>
<name>A0ABT5HMW0_9CAUL</name>
<dbReference type="Gene3D" id="2.40.160.100">
    <property type="match status" value="1"/>
</dbReference>
<feature type="signal peptide" evidence="1">
    <location>
        <begin position="1"/>
        <end position="29"/>
    </location>
</feature>
<organism evidence="3 4">
    <name type="scientific">Asticcacaulis machinosus</name>
    <dbReference type="NCBI Taxonomy" id="2984211"/>
    <lineage>
        <taxon>Bacteria</taxon>
        <taxon>Pseudomonadati</taxon>
        <taxon>Pseudomonadota</taxon>
        <taxon>Alphaproteobacteria</taxon>
        <taxon>Caulobacterales</taxon>
        <taxon>Caulobacteraceae</taxon>
        <taxon>Asticcacaulis</taxon>
    </lineage>
</organism>
<keyword evidence="4" id="KW-1185">Reference proteome</keyword>
<keyword evidence="1" id="KW-0732">Signal</keyword>
<dbReference type="Pfam" id="PF13372">
    <property type="entry name" value="Alginate_exp"/>
    <property type="match status" value="1"/>
</dbReference>
<evidence type="ECO:0000259" key="2">
    <source>
        <dbReference type="Pfam" id="PF13372"/>
    </source>
</evidence>
<protein>
    <submittedName>
        <fullName evidence="3">Alginate export family protein</fullName>
    </submittedName>
</protein>
<evidence type="ECO:0000313" key="4">
    <source>
        <dbReference type="Proteomes" id="UP001218579"/>
    </source>
</evidence>